<comment type="caution">
    <text evidence="3">The sequence shown here is derived from an EMBL/GenBank/DDBJ whole genome shotgun (WGS) entry which is preliminary data.</text>
</comment>
<sequence>MLNRSTFLRTCMAAAVVAVAATGCGQMRPSEKIDIYEATLSGAQEVPANASKGRGAAEVMFNHNTSKLTWKITYSDVTSPTMGHIHGPAPMGKNAGVVIPFANVITQPIQGEAVLTSAQAADLMAGLWYVNIHSTQFPGGEVRGQLQRRQ</sequence>
<evidence type="ECO:0000259" key="2">
    <source>
        <dbReference type="PROSITE" id="PS50933"/>
    </source>
</evidence>
<feature type="signal peptide" evidence="1">
    <location>
        <begin position="1"/>
        <end position="20"/>
    </location>
</feature>
<dbReference type="PROSITE" id="PS50933">
    <property type="entry name" value="CHRD"/>
    <property type="match status" value="1"/>
</dbReference>
<name>A0A844B358_9BURK</name>
<evidence type="ECO:0000256" key="1">
    <source>
        <dbReference type="SAM" id="SignalP"/>
    </source>
</evidence>
<evidence type="ECO:0000313" key="3">
    <source>
        <dbReference type="EMBL" id="MRD45686.1"/>
    </source>
</evidence>
<organism evidence="3 4">
    <name type="scientific">Caenimonas koreensis DSM 17982</name>
    <dbReference type="NCBI Taxonomy" id="1121255"/>
    <lineage>
        <taxon>Bacteria</taxon>
        <taxon>Pseudomonadati</taxon>
        <taxon>Pseudomonadota</taxon>
        <taxon>Betaproteobacteria</taxon>
        <taxon>Burkholderiales</taxon>
        <taxon>Comamonadaceae</taxon>
        <taxon>Caenimonas</taxon>
    </lineage>
</organism>
<feature type="chain" id="PRO_5033049477" evidence="1">
    <location>
        <begin position="21"/>
        <end position="150"/>
    </location>
</feature>
<reference evidence="3 4" key="1">
    <citation type="submission" date="2019-11" db="EMBL/GenBank/DDBJ databases">
        <title>Caenimonas koreensis gen. nov., sp. nov., isolated from activated sludge.</title>
        <authorList>
            <person name="Seung H.R."/>
        </authorList>
    </citation>
    <scope>NUCLEOTIDE SEQUENCE [LARGE SCALE GENOMIC DNA]</scope>
    <source>
        <strain evidence="3 4">EMB320</strain>
    </source>
</reference>
<keyword evidence="4" id="KW-1185">Reference proteome</keyword>
<dbReference type="EMBL" id="WJBU01000001">
    <property type="protein sequence ID" value="MRD45686.1"/>
    <property type="molecule type" value="Genomic_DNA"/>
</dbReference>
<protein>
    <submittedName>
        <fullName evidence="3">CHRD domain-containing protein</fullName>
    </submittedName>
</protein>
<proteinExistence type="predicted"/>
<feature type="domain" description="CHRD" evidence="2">
    <location>
        <begin position="32"/>
        <end position="150"/>
    </location>
</feature>
<evidence type="ECO:0000313" key="4">
    <source>
        <dbReference type="Proteomes" id="UP000487350"/>
    </source>
</evidence>
<accession>A0A844B358</accession>
<dbReference type="PROSITE" id="PS51257">
    <property type="entry name" value="PROKAR_LIPOPROTEIN"/>
    <property type="match status" value="1"/>
</dbReference>
<keyword evidence="1" id="KW-0732">Signal</keyword>
<dbReference type="RefSeq" id="WP_153583042.1">
    <property type="nucleotide sequence ID" value="NZ_WJBU01000001.1"/>
</dbReference>
<dbReference type="Proteomes" id="UP000487350">
    <property type="component" value="Unassembled WGS sequence"/>
</dbReference>
<gene>
    <name evidence="3" type="ORF">GHT07_00210</name>
</gene>
<dbReference type="OrthoDB" id="571052at2"/>
<dbReference type="InterPro" id="IPR010895">
    <property type="entry name" value="CHRD"/>
</dbReference>
<dbReference type="SMART" id="SM00754">
    <property type="entry name" value="CHRD"/>
    <property type="match status" value="1"/>
</dbReference>
<dbReference type="Pfam" id="PF07452">
    <property type="entry name" value="CHRD"/>
    <property type="match status" value="1"/>
</dbReference>
<dbReference type="AlphaFoldDB" id="A0A844B358"/>